<reference evidence="2" key="1">
    <citation type="submission" date="2020-04" db="EMBL/GenBank/DDBJ databases">
        <authorList>
            <person name="Alioto T."/>
            <person name="Alioto T."/>
            <person name="Gomez Garrido J."/>
        </authorList>
    </citation>
    <scope>NUCLEOTIDE SEQUENCE</scope>
    <source>
        <strain evidence="2">A484AB</strain>
    </source>
</reference>
<keyword evidence="3" id="KW-1185">Reference proteome</keyword>
<dbReference type="AlphaFoldDB" id="A0A6S7I7Y6"/>
<comment type="caution">
    <text evidence="2">The sequence shown here is derived from an EMBL/GenBank/DDBJ whole genome shotgun (WGS) entry which is preliminary data.</text>
</comment>
<evidence type="ECO:0000256" key="1">
    <source>
        <dbReference type="SAM" id="MobiDB-lite"/>
    </source>
</evidence>
<accession>A0A6S7I7Y6</accession>
<dbReference type="OrthoDB" id="5965207at2759"/>
<feature type="compositionally biased region" description="Basic and acidic residues" evidence="1">
    <location>
        <begin position="473"/>
        <end position="483"/>
    </location>
</feature>
<feature type="region of interest" description="Disordered" evidence="1">
    <location>
        <begin position="473"/>
        <end position="501"/>
    </location>
</feature>
<name>A0A6S7I7Y6_PARCT</name>
<protein>
    <submittedName>
        <fullName evidence="2">Partial</fullName>
    </submittedName>
</protein>
<feature type="compositionally biased region" description="Polar residues" evidence="1">
    <location>
        <begin position="484"/>
        <end position="495"/>
    </location>
</feature>
<proteinExistence type="predicted"/>
<evidence type="ECO:0000313" key="2">
    <source>
        <dbReference type="EMBL" id="CAB4013257.1"/>
    </source>
</evidence>
<dbReference type="EMBL" id="CACRXK020007817">
    <property type="protein sequence ID" value="CAB4013257.1"/>
    <property type="molecule type" value="Genomic_DNA"/>
</dbReference>
<gene>
    <name evidence="2" type="ORF">PACLA_8A022058</name>
</gene>
<evidence type="ECO:0000313" key="3">
    <source>
        <dbReference type="Proteomes" id="UP001152795"/>
    </source>
</evidence>
<sequence length="776" mass="89936">MPRQHAGKVDWKSVDGAFDKPRRLHLQQDKNHLYRCPVNGCEHPGFSSCRGCRKHVYEKHAWYKYFDQKPIVISNTVEEKGNVITSKAKHTIPCCSTENDLCRSLSVWLQSTAGGGKSEKQSQISVTRALKFITFCCSETGEDELNATSSLEIIDYFLGSSKLLTGFLDYLQGTWKMGNSGQLGYITSISELLDFRKFNSPSGAVLQNFSVTEVYIKRAKKCLSKVVRSHWTTDLDIQTLESRRSWASLAELQTVILFHIPRYKIILDECKNKSPVVNATNLTFATRFLAVFMFFKVKGSRPMTYLHLTVSMFESAKRNKGMVNQTTFKTAKKYGFDSLYFDEISLDVVDNYVRYVRPLLQPRCDYLLVNRNGIQFQKLTEILSILVFQAIGKYVHPTRYRQIIETESVQILNVEEQKLVSEDQKHSSNVARVHYQKLRSRNVPIKERTCMEKLRGLHGAEMDTCVEQLKQEHCSEHESKSDNETTPIPQTTTEKVSAEKRKPLRFTTEEDQIIERGIKRFGARWCTILRHPEYNFQPELDGLDILFKYADDSNIVAPVWKERDCADFLVSQFLDWTSRNKMICNPGKCKEMTIYKQGNQEYFSPIAMIPMCKAVKVMGVTFQCDGKFGEHVKNKLIKANKCLYILRSLRKEGYSQQEIDLLFDTLVLPNITYALSVYAASKSDLTPIEVFLKRCYKRKYTSKPVSVYKLLEKQDRTIFNRVSKLWQHPLLSLMPHAKETGYNLRKRRSHRPKVRTERFKNVFVNRLVYNYDLVID</sequence>
<organism evidence="2 3">
    <name type="scientific">Paramuricea clavata</name>
    <name type="common">Red gorgonian</name>
    <name type="synonym">Violescent sea-whip</name>
    <dbReference type="NCBI Taxonomy" id="317549"/>
    <lineage>
        <taxon>Eukaryota</taxon>
        <taxon>Metazoa</taxon>
        <taxon>Cnidaria</taxon>
        <taxon>Anthozoa</taxon>
        <taxon>Octocorallia</taxon>
        <taxon>Malacalcyonacea</taxon>
        <taxon>Plexauridae</taxon>
        <taxon>Paramuricea</taxon>
    </lineage>
</organism>
<dbReference type="Proteomes" id="UP001152795">
    <property type="component" value="Unassembled WGS sequence"/>
</dbReference>